<feature type="coiled-coil region" evidence="5">
    <location>
        <begin position="721"/>
        <end position="777"/>
    </location>
</feature>
<proteinExistence type="predicted"/>
<dbReference type="OrthoDB" id="64767at2759"/>
<dbReference type="InterPro" id="IPR012961">
    <property type="entry name" value="Ski2/MTR4_C"/>
</dbReference>
<gene>
    <name evidence="9" type="ORF">CHLRE_01g027150v5</name>
</gene>
<evidence type="ECO:0000256" key="1">
    <source>
        <dbReference type="ARBA" id="ARBA00022741"/>
    </source>
</evidence>
<dbReference type="InterPro" id="IPR050699">
    <property type="entry name" value="RNA-DNA_Helicase"/>
</dbReference>
<sequence length="1193" mass="127457">MFATRSPLGCSSTCSTSGRDILSAWPSQCASRDTRTVRTHARGGKATSTSRKLTGGGQQFSPGPPETIVTNYPKQLDDVAVGTDTLASVESESEPDVELLLPDALDLLDATSTVDEPNPYTTEDALSAPLEGLGGEPALEALLAEAAAAGGNLSLSAARITSIFPFPLDGFQRRALELFLQGQSVVVCAPTGAGKTAIAEAAAVAALARGQRVIYTTPLKALSNQKLFETRRRFGHARCGLQTGDANLNPDADIVVMTTEILRNIMYRTAELAEENNTGSMSTREARLGNVGLIVLDEVHYLGDPHRGSVWEEVIINCPRHIQLLCMSATVANPKDLGDWIAKEHMPCETIQTRFRPVPLHWHFAYFKAPKGVSMEDLLVPVNSARGRGSGDRNGDKVDGKAGFNAKQMLNPRLSTQRVLQEEARAMLAKQQAPPFGGPGRGAAGGRGGGPGGRGGGGAWRSASQRAPQPAFDWEQEFENLMEKDAQALRRRVNMRRIPDMHKTIKVLAEREMLPAIWFILSRRDCDSSAARAAAVPLTDPETQSLIAAEVAALRADQPEAVKEELVPALISGIASHHAGQLPGWKSLVERLFQRGLLKLVFATGTLAAGINMPARTTVVSSLSRMTDDGPKLLPHNELLQMAGRAGRRGFDTEGNCLVLQNKFEGADEAWQIIHAGPEPLTSQFSVSYGLVLNLLSVNTLEQAREFVSRSFGNFLATEGNLRREEEAAALEAEAQQLVEAFKASATSRAKELNAELKAAKDELKRLKNAQIEAQCESARTMLAADGLPRIVVLNLAAGGAGKGGGNGRPLLMPAVIVGEVEPPPEVAAEGSAVASVTTAGPYYACLSADNRLMRASVACVAGVLEGAAGVVAAADADKVWAALEGLRSNAWSNVEAGSWALQAALGTPTTSAVTRQLAARLPWTFIEADAGVAAQVLAARQAVKAAVTALEEQRRQASSSSSRDGSLEQMARAKRLLKKADKLRAEGRSGGRLESTWKTFQLTMEILICMDALEAESLRVLPLGLLARNIQGGNELWLAMALSHPALHALNGPQLAAMLGGLISPEVLSKPTAMWAAYPVSPAVEAAVEALEEQRQLLLELQTDAGLVKWNDALLVDLRFAGLVEAWASGATWGQVMEDSNMDDGDMARLLIRTIDLLKQLQHNAHLLPQLKEAAAEALRGMDRKPVAELTF</sequence>
<evidence type="ECO:0000256" key="6">
    <source>
        <dbReference type="SAM" id="MobiDB-lite"/>
    </source>
</evidence>
<dbReference type="GO" id="GO:0016787">
    <property type="term" value="F:hydrolase activity"/>
    <property type="evidence" value="ECO:0007669"/>
    <property type="project" value="UniProtKB-KW"/>
</dbReference>
<dbReference type="CDD" id="cd18795">
    <property type="entry name" value="SF2_C_Ski2"/>
    <property type="match status" value="1"/>
</dbReference>
<dbReference type="AlphaFoldDB" id="A0A2K3E6J0"/>
<feature type="region of interest" description="Disordered" evidence="6">
    <location>
        <begin position="432"/>
        <end position="465"/>
    </location>
</feature>
<dbReference type="Gramene" id="PNW88384">
    <property type="protein sequence ID" value="PNW88384"/>
    <property type="gene ID" value="CHLRE_01g027150v5"/>
</dbReference>
<keyword evidence="1" id="KW-0547">Nucleotide-binding</keyword>
<keyword evidence="4" id="KW-0067">ATP-binding</keyword>
<evidence type="ECO:0000313" key="10">
    <source>
        <dbReference type="Proteomes" id="UP000006906"/>
    </source>
</evidence>
<name>A0A2K3E6J0_CHLRE</name>
<keyword evidence="5" id="KW-0175">Coiled coil</keyword>
<dbReference type="FunCoup" id="A0A2K3E6J0">
    <property type="interactions" value="470"/>
</dbReference>
<dbReference type="GeneID" id="5715305"/>
<dbReference type="EMBL" id="CM008962">
    <property type="protein sequence ID" value="PNW88384.1"/>
    <property type="molecule type" value="Genomic_DNA"/>
</dbReference>
<dbReference type="SMART" id="SM00382">
    <property type="entry name" value="AAA"/>
    <property type="match status" value="1"/>
</dbReference>
<dbReference type="GO" id="GO:0055087">
    <property type="term" value="C:Ski complex"/>
    <property type="evidence" value="ECO:0000318"/>
    <property type="project" value="GO_Central"/>
</dbReference>
<keyword evidence="10" id="KW-1185">Reference proteome</keyword>
<dbReference type="PANTHER" id="PTHR12131">
    <property type="entry name" value="ATP-DEPENDENT RNA AND DNA HELICASE"/>
    <property type="match status" value="1"/>
</dbReference>
<evidence type="ECO:0000313" key="9">
    <source>
        <dbReference type="EMBL" id="PNW88384.1"/>
    </source>
</evidence>
<dbReference type="ExpressionAtlas" id="A0A2K3E6J0">
    <property type="expression patterns" value="baseline"/>
</dbReference>
<evidence type="ECO:0000256" key="4">
    <source>
        <dbReference type="ARBA" id="ARBA00022840"/>
    </source>
</evidence>
<dbReference type="Gene3D" id="1.10.3380.30">
    <property type="match status" value="1"/>
</dbReference>
<dbReference type="InterPro" id="IPR014001">
    <property type="entry name" value="Helicase_ATP-bd"/>
</dbReference>
<dbReference type="STRING" id="3055.A0A2K3E6J0"/>
<dbReference type="Gene3D" id="3.40.50.300">
    <property type="entry name" value="P-loop containing nucleotide triphosphate hydrolases"/>
    <property type="match status" value="2"/>
</dbReference>
<accession>A0A2K3E6J0</accession>
<keyword evidence="3" id="KW-0347">Helicase</keyword>
<dbReference type="SMART" id="SM01142">
    <property type="entry name" value="DSHCT"/>
    <property type="match status" value="1"/>
</dbReference>
<dbReference type="PROSITE" id="PS51192">
    <property type="entry name" value="HELICASE_ATP_BIND_1"/>
    <property type="match status" value="1"/>
</dbReference>
<dbReference type="SMART" id="SM00487">
    <property type="entry name" value="DEXDc"/>
    <property type="match status" value="1"/>
</dbReference>
<evidence type="ECO:0000259" key="7">
    <source>
        <dbReference type="PROSITE" id="PS51192"/>
    </source>
</evidence>
<feature type="domain" description="Helicase C-terminal" evidence="8">
    <location>
        <begin position="500"/>
        <end position="699"/>
    </location>
</feature>
<dbReference type="PROSITE" id="PS51194">
    <property type="entry name" value="HELICASE_CTER"/>
    <property type="match status" value="1"/>
</dbReference>
<dbReference type="GO" id="GO:0003676">
    <property type="term" value="F:nucleic acid binding"/>
    <property type="evidence" value="ECO:0007669"/>
    <property type="project" value="InterPro"/>
</dbReference>
<dbReference type="SMART" id="SM00490">
    <property type="entry name" value="HELICc"/>
    <property type="match status" value="1"/>
</dbReference>
<dbReference type="GO" id="GO:0003724">
    <property type="term" value="F:RNA helicase activity"/>
    <property type="evidence" value="ECO:0000318"/>
    <property type="project" value="GO_Central"/>
</dbReference>
<dbReference type="InParanoid" id="A0A2K3E6J0"/>
<reference evidence="9 10" key="1">
    <citation type="journal article" date="2007" name="Science">
        <title>The Chlamydomonas genome reveals the evolution of key animal and plant functions.</title>
        <authorList>
            <person name="Merchant S.S."/>
            <person name="Prochnik S.E."/>
            <person name="Vallon O."/>
            <person name="Harris E.H."/>
            <person name="Karpowicz S.J."/>
            <person name="Witman G.B."/>
            <person name="Terry A."/>
            <person name="Salamov A."/>
            <person name="Fritz-Laylin L.K."/>
            <person name="Marechal-Drouard L."/>
            <person name="Marshall W.F."/>
            <person name="Qu L.H."/>
            <person name="Nelson D.R."/>
            <person name="Sanderfoot A.A."/>
            <person name="Spalding M.H."/>
            <person name="Kapitonov V.V."/>
            <person name="Ren Q."/>
            <person name="Ferris P."/>
            <person name="Lindquist E."/>
            <person name="Shapiro H."/>
            <person name="Lucas S.M."/>
            <person name="Grimwood J."/>
            <person name="Schmutz J."/>
            <person name="Cardol P."/>
            <person name="Cerutti H."/>
            <person name="Chanfreau G."/>
            <person name="Chen C.L."/>
            <person name="Cognat V."/>
            <person name="Croft M.T."/>
            <person name="Dent R."/>
            <person name="Dutcher S."/>
            <person name="Fernandez E."/>
            <person name="Fukuzawa H."/>
            <person name="Gonzalez-Ballester D."/>
            <person name="Gonzalez-Halphen D."/>
            <person name="Hallmann A."/>
            <person name="Hanikenne M."/>
            <person name="Hippler M."/>
            <person name="Inwood W."/>
            <person name="Jabbari K."/>
            <person name="Kalanon M."/>
            <person name="Kuras R."/>
            <person name="Lefebvre P.A."/>
            <person name="Lemaire S.D."/>
            <person name="Lobanov A.V."/>
            <person name="Lohr M."/>
            <person name="Manuell A."/>
            <person name="Meier I."/>
            <person name="Mets L."/>
            <person name="Mittag M."/>
            <person name="Mittelmeier T."/>
            <person name="Moroney J.V."/>
            <person name="Moseley J."/>
            <person name="Napoli C."/>
            <person name="Nedelcu A.M."/>
            <person name="Niyogi K."/>
            <person name="Novoselov S.V."/>
            <person name="Paulsen I.T."/>
            <person name="Pazour G."/>
            <person name="Purton S."/>
            <person name="Ral J.P."/>
            <person name="Riano-Pachon D.M."/>
            <person name="Riekhof W."/>
            <person name="Rymarquis L."/>
            <person name="Schroda M."/>
            <person name="Stern D."/>
            <person name="Umen J."/>
            <person name="Willows R."/>
            <person name="Wilson N."/>
            <person name="Zimmer S.L."/>
            <person name="Allmer J."/>
            <person name="Balk J."/>
            <person name="Bisova K."/>
            <person name="Chen C.J."/>
            <person name="Elias M."/>
            <person name="Gendler K."/>
            <person name="Hauser C."/>
            <person name="Lamb M.R."/>
            <person name="Ledford H."/>
            <person name="Long J.C."/>
            <person name="Minagawa J."/>
            <person name="Page M.D."/>
            <person name="Pan J."/>
            <person name="Pootakham W."/>
            <person name="Roje S."/>
            <person name="Rose A."/>
            <person name="Stahlberg E."/>
            <person name="Terauchi A.M."/>
            <person name="Yang P."/>
            <person name="Ball S."/>
            <person name="Bowler C."/>
            <person name="Dieckmann C.L."/>
            <person name="Gladyshev V.N."/>
            <person name="Green P."/>
            <person name="Jorgensen R."/>
            <person name="Mayfield S."/>
            <person name="Mueller-Roeber B."/>
            <person name="Rajamani S."/>
            <person name="Sayre R.T."/>
            <person name="Brokstein P."/>
            <person name="Dubchak I."/>
            <person name="Goodstein D."/>
            <person name="Hornick L."/>
            <person name="Huang Y.W."/>
            <person name="Jhaveri J."/>
            <person name="Luo Y."/>
            <person name="Martinez D."/>
            <person name="Ngau W.C."/>
            <person name="Otillar B."/>
            <person name="Poliakov A."/>
            <person name="Porter A."/>
            <person name="Szajkowski L."/>
            <person name="Werner G."/>
            <person name="Zhou K."/>
            <person name="Grigoriev I.V."/>
            <person name="Rokhsar D.S."/>
            <person name="Grossman A.R."/>
        </authorList>
    </citation>
    <scope>NUCLEOTIDE SEQUENCE [LARGE SCALE GENOMIC DNA]</scope>
    <source>
        <strain evidence="10">CC-503</strain>
    </source>
</reference>
<evidence type="ECO:0000256" key="2">
    <source>
        <dbReference type="ARBA" id="ARBA00022801"/>
    </source>
</evidence>
<dbReference type="InterPro" id="IPR001650">
    <property type="entry name" value="Helicase_C-like"/>
</dbReference>
<keyword evidence="2" id="KW-0378">Hydrolase</keyword>
<dbReference type="Pfam" id="PF00270">
    <property type="entry name" value="DEAD"/>
    <property type="match status" value="1"/>
</dbReference>
<feature type="compositionally biased region" description="Gly residues" evidence="6">
    <location>
        <begin position="438"/>
        <end position="459"/>
    </location>
</feature>
<dbReference type="InterPro" id="IPR027417">
    <property type="entry name" value="P-loop_NTPase"/>
</dbReference>
<dbReference type="PANTHER" id="PTHR12131:SF1">
    <property type="entry name" value="ATP-DEPENDENT RNA HELICASE SUPV3L1, MITOCHONDRIAL-RELATED"/>
    <property type="match status" value="1"/>
</dbReference>
<dbReference type="Pfam" id="PF08148">
    <property type="entry name" value="DSHCT"/>
    <property type="match status" value="1"/>
</dbReference>
<feature type="domain" description="Helicase ATP-binding" evidence="7">
    <location>
        <begin position="176"/>
        <end position="349"/>
    </location>
</feature>
<evidence type="ECO:0000256" key="5">
    <source>
        <dbReference type="SAM" id="Coils"/>
    </source>
</evidence>
<evidence type="ECO:0000259" key="8">
    <source>
        <dbReference type="PROSITE" id="PS51194"/>
    </source>
</evidence>
<dbReference type="InterPro" id="IPR011545">
    <property type="entry name" value="DEAD/DEAH_box_helicase_dom"/>
</dbReference>
<dbReference type="SUPFAM" id="SSF52540">
    <property type="entry name" value="P-loop containing nucleoside triphosphate hydrolases"/>
    <property type="match status" value="1"/>
</dbReference>
<dbReference type="GO" id="GO:0070478">
    <property type="term" value="P:nuclear-transcribed mRNA catabolic process, 3'-5' exonucleolytic nonsense-mediated decay"/>
    <property type="evidence" value="ECO:0000318"/>
    <property type="project" value="GO_Central"/>
</dbReference>
<dbReference type="GO" id="GO:0005524">
    <property type="term" value="F:ATP binding"/>
    <property type="evidence" value="ECO:0007669"/>
    <property type="project" value="UniProtKB-KW"/>
</dbReference>
<protein>
    <submittedName>
        <fullName evidence="9">Uncharacterized protein</fullName>
    </submittedName>
</protein>
<evidence type="ECO:0000256" key="3">
    <source>
        <dbReference type="ARBA" id="ARBA00022806"/>
    </source>
</evidence>
<dbReference type="InterPro" id="IPR003593">
    <property type="entry name" value="AAA+_ATPase"/>
</dbReference>
<organism evidence="9 10">
    <name type="scientific">Chlamydomonas reinhardtii</name>
    <name type="common">Chlamydomonas smithii</name>
    <dbReference type="NCBI Taxonomy" id="3055"/>
    <lineage>
        <taxon>Eukaryota</taxon>
        <taxon>Viridiplantae</taxon>
        <taxon>Chlorophyta</taxon>
        <taxon>core chlorophytes</taxon>
        <taxon>Chlorophyceae</taxon>
        <taxon>CS clade</taxon>
        <taxon>Chlamydomonadales</taxon>
        <taxon>Chlamydomonadaceae</taxon>
        <taxon>Chlamydomonas</taxon>
    </lineage>
</organism>
<dbReference type="Proteomes" id="UP000006906">
    <property type="component" value="Chromosome 1"/>
</dbReference>
<dbReference type="RefSeq" id="XP_042928489.1">
    <property type="nucleotide sequence ID" value="XM_043058575.1"/>
</dbReference>
<feature type="region of interest" description="Disordered" evidence="6">
    <location>
        <begin position="33"/>
        <end position="65"/>
    </location>
</feature>
<dbReference type="KEGG" id="cre:CHLRE_01g027150v5"/>